<name>A0A1L0C2J5_9ASCO</name>
<feature type="chain" id="PRO_5013221962" evidence="1">
    <location>
        <begin position="18"/>
        <end position="247"/>
    </location>
</feature>
<feature type="signal peptide" evidence="1">
    <location>
        <begin position="1"/>
        <end position="17"/>
    </location>
</feature>
<protein>
    <submittedName>
        <fullName evidence="2">CIC11C00000003595</fullName>
    </submittedName>
</protein>
<proteinExistence type="predicted"/>
<sequence length="247" mass="27030">MHPLTLMYALILPGVSADFVRPFGNDNVQQIKCNRGIQRHLLENTTAVYFCKDNMHMIFHSTSLNTLGPNRHNPFASNEDENDMSKKWLEVETNKFSVQSDGGIPFTSCLSLENGGNGAISATFGDTLGTAASLDLDFALVNAGLASLHWGLVGSVGGTFATSAEYACGGKAGQTVQLTVVPAYYRFREAKLRYLQMGNSKTKPVIYNDWEYIPDTQVLASSPMMKCVTSPELLRCDSSVVMPRNTK</sequence>
<accession>A0A1L0C2J5</accession>
<gene>
    <name evidence="2" type="ORF">SAMEA4029010_CIC11G00000003595</name>
</gene>
<keyword evidence="3" id="KW-1185">Reference proteome</keyword>
<dbReference type="AlphaFoldDB" id="A0A1L0C2J5"/>
<organism evidence="2 3">
    <name type="scientific">Sungouiella intermedia</name>
    <dbReference type="NCBI Taxonomy" id="45354"/>
    <lineage>
        <taxon>Eukaryota</taxon>
        <taxon>Fungi</taxon>
        <taxon>Dikarya</taxon>
        <taxon>Ascomycota</taxon>
        <taxon>Saccharomycotina</taxon>
        <taxon>Pichiomycetes</taxon>
        <taxon>Metschnikowiaceae</taxon>
        <taxon>Sungouiella</taxon>
    </lineage>
</organism>
<reference evidence="2 3" key="1">
    <citation type="submission" date="2016-10" db="EMBL/GenBank/DDBJ databases">
        <authorList>
            <person name="de Groot N.N."/>
        </authorList>
    </citation>
    <scope>NUCLEOTIDE SEQUENCE [LARGE SCALE GENOMIC DNA]</scope>
    <source>
        <strain evidence="2 3">CBS 141442</strain>
    </source>
</reference>
<evidence type="ECO:0000256" key="1">
    <source>
        <dbReference type="SAM" id="SignalP"/>
    </source>
</evidence>
<keyword evidence="1" id="KW-0732">Signal</keyword>
<evidence type="ECO:0000313" key="3">
    <source>
        <dbReference type="Proteomes" id="UP000182334"/>
    </source>
</evidence>
<dbReference type="Proteomes" id="UP000182334">
    <property type="component" value="Chromosome VII"/>
</dbReference>
<evidence type="ECO:0000313" key="2">
    <source>
        <dbReference type="EMBL" id="SGZ57799.1"/>
    </source>
</evidence>
<dbReference type="EMBL" id="LT635762">
    <property type="protein sequence ID" value="SGZ57799.1"/>
    <property type="molecule type" value="Genomic_DNA"/>
</dbReference>